<proteinExistence type="predicted"/>
<keyword evidence="3" id="KW-1185">Reference proteome</keyword>
<gene>
    <name evidence="2" type="ORF">PVAP13_1KG463905</name>
</gene>
<organism evidence="2 3">
    <name type="scientific">Panicum virgatum</name>
    <name type="common">Blackwell switchgrass</name>
    <dbReference type="NCBI Taxonomy" id="38727"/>
    <lineage>
        <taxon>Eukaryota</taxon>
        <taxon>Viridiplantae</taxon>
        <taxon>Streptophyta</taxon>
        <taxon>Embryophyta</taxon>
        <taxon>Tracheophyta</taxon>
        <taxon>Spermatophyta</taxon>
        <taxon>Magnoliopsida</taxon>
        <taxon>Liliopsida</taxon>
        <taxon>Poales</taxon>
        <taxon>Poaceae</taxon>
        <taxon>PACMAD clade</taxon>
        <taxon>Panicoideae</taxon>
        <taxon>Panicodae</taxon>
        <taxon>Paniceae</taxon>
        <taxon>Panicinae</taxon>
        <taxon>Panicum</taxon>
        <taxon>Panicum sect. Hiantes</taxon>
    </lineage>
</organism>
<feature type="transmembrane region" description="Helical" evidence="1">
    <location>
        <begin position="210"/>
        <end position="231"/>
    </location>
</feature>
<accession>A0A8T0XP12</accession>
<dbReference type="Proteomes" id="UP000823388">
    <property type="component" value="Chromosome 1K"/>
</dbReference>
<sequence length="232" mass="27330">MEAYSHRITQNLGKIQFMVGTKKLRACAAPALKEAILLYGARKVANMVKTKQALILCRRDEYRITNLNRRAMIKYTYLYRELMLCLDARKITETYYYLEEKGMFSWEAYKEHKDSIQKSFETLRNALARYKYRRIKAGYFYMCTHRSLHLVFVMSPLYTMQRKEALTKIRQIIEKREAYDPTSNKTIIGTPALNLNRGIGRVLKNIGGCILIQVWWLNLFAEVIACIIVHYD</sequence>
<evidence type="ECO:0000256" key="1">
    <source>
        <dbReference type="SAM" id="Phobius"/>
    </source>
</evidence>
<name>A0A8T0XP12_PANVG</name>
<protein>
    <submittedName>
        <fullName evidence="2">Uncharacterized protein</fullName>
    </submittedName>
</protein>
<keyword evidence="1" id="KW-0472">Membrane</keyword>
<evidence type="ECO:0000313" key="2">
    <source>
        <dbReference type="EMBL" id="KAG2660855.1"/>
    </source>
</evidence>
<evidence type="ECO:0000313" key="3">
    <source>
        <dbReference type="Proteomes" id="UP000823388"/>
    </source>
</evidence>
<reference evidence="2" key="1">
    <citation type="submission" date="2020-05" db="EMBL/GenBank/DDBJ databases">
        <title>WGS assembly of Panicum virgatum.</title>
        <authorList>
            <person name="Lovell J.T."/>
            <person name="Jenkins J."/>
            <person name="Shu S."/>
            <person name="Juenger T.E."/>
            <person name="Schmutz J."/>
        </authorList>
    </citation>
    <scope>NUCLEOTIDE SEQUENCE</scope>
    <source>
        <strain evidence="2">AP13</strain>
    </source>
</reference>
<dbReference type="EMBL" id="CM029037">
    <property type="protein sequence ID" value="KAG2660855.1"/>
    <property type="molecule type" value="Genomic_DNA"/>
</dbReference>
<dbReference type="AlphaFoldDB" id="A0A8T0XP12"/>
<keyword evidence="1" id="KW-0812">Transmembrane</keyword>
<comment type="caution">
    <text evidence="2">The sequence shown here is derived from an EMBL/GenBank/DDBJ whole genome shotgun (WGS) entry which is preliminary data.</text>
</comment>
<keyword evidence="1" id="KW-1133">Transmembrane helix</keyword>